<dbReference type="RefSeq" id="XP_764478.1">
    <property type="nucleotide sequence ID" value="XM_759385.1"/>
</dbReference>
<keyword evidence="3" id="KW-1185">Reference proteome</keyword>
<dbReference type="EMBL" id="AAGK01000004">
    <property type="protein sequence ID" value="EAN32195.1"/>
    <property type="molecule type" value="Genomic_DNA"/>
</dbReference>
<name>Q4N1A5_THEPA</name>
<evidence type="ECO:0000313" key="3">
    <source>
        <dbReference type="Proteomes" id="UP000001949"/>
    </source>
</evidence>
<dbReference type="VEuPathDB" id="PiroplasmaDB:TpMuguga_04g00841"/>
<dbReference type="AlphaFoldDB" id="Q4N1A5"/>
<proteinExistence type="predicted"/>
<dbReference type="Proteomes" id="UP000001949">
    <property type="component" value="Unassembled WGS sequence"/>
</dbReference>
<accession>Q4N1A5</accession>
<keyword evidence="1" id="KW-0175">Coiled coil</keyword>
<dbReference type="KEGG" id="tpv:TP04_0841"/>
<dbReference type="GeneID" id="3500652"/>
<organism evidence="2 3">
    <name type="scientific">Theileria parva</name>
    <name type="common">East coast fever infection agent</name>
    <dbReference type="NCBI Taxonomy" id="5875"/>
    <lineage>
        <taxon>Eukaryota</taxon>
        <taxon>Sar</taxon>
        <taxon>Alveolata</taxon>
        <taxon>Apicomplexa</taxon>
        <taxon>Aconoidasida</taxon>
        <taxon>Piroplasmida</taxon>
        <taxon>Theileriidae</taxon>
        <taxon>Theileria</taxon>
    </lineage>
</organism>
<evidence type="ECO:0000256" key="1">
    <source>
        <dbReference type="SAM" id="Coils"/>
    </source>
</evidence>
<comment type="caution">
    <text evidence="2">The sequence shown here is derived from an EMBL/GenBank/DDBJ whole genome shotgun (WGS) entry which is preliminary data.</text>
</comment>
<reference evidence="2 3" key="1">
    <citation type="journal article" date="2005" name="Science">
        <title>Genome sequence of Theileria parva, a bovine pathogen that transforms lymphocytes.</title>
        <authorList>
            <person name="Gardner M.J."/>
            <person name="Bishop R."/>
            <person name="Shah T."/>
            <person name="de Villiers E.P."/>
            <person name="Carlton J.M."/>
            <person name="Hall N."/>
            <person name="Ren Q."/>
            <person name="Paulsen I.T."/>
            <person name="Pain A."/>
            <person name="Berriman M."/>
            <person name="Wilson R.J.M."/>
            <person name="Sato S."/>
            <person name="Ralph S.A."/>
            <person name="Mann D.J."/>
            <person name="Xiong Z."/>
            <person name="Shallom S.J."/>
            <person name="Weidman J."/>
            <person name="Jiang L."/>
            <person name="Lynn J."/>
            <person name="Weaver B."/>
            <person name="Shoaibi A."/>
            <person name="Domingo A.R."/>
            <person name="Wasawo D."/>
            <person name="Crabtree J."/>
            <person name="Wortman J.R."/>
            <person name="Haas B."/>
            <person name="Angiuoli S.V."/>
            <person name="Creasy T.H."/>
            <person name="Lu C."/>
            <person name="Suh B."/>
            <person name="Silva J.C."/>
            <person name="Utterback T.R."/>
            <person name="Feldblyum T.V."/>
            <person name="Pertea M."/>
            <person name="Allen J."/>
            <person name="Nierman W.C."/>
            <person name="Taracha E.L.N."/>
            <person name="Salzberg S.L."/>
            <person name="White O.R."/>
            <person name="Fitzhugh H.A."/>
            <person name="Morzaria S."/>
            <person name="Venter J.C."/>
            <person name="Fraser C.M."/>
            <person name="Nene V."/>
        </authorList>
    </citation>
    <scope>NUCLEOTIDE SEQUENCE [LARGE SCALE GENOMIC DNA]</scope>
    <source>
        <strain evidence="2 3">Muguga</strain>
    </source>
</reference>
<feature type="coiled-coil region" evidence="1">
    <location>
        <begin position="4"/>
        <end position="38"/>
    </location>
</feature>
<dbReference type="InParanoid" id="Q4N1A5"/>
<evidence type="ECO:0000313" key="2">
    <source>
        <dbReference type="EMBL" id="EAN32195.1"/>
    </source>
</evidence>
<gene>
    <name evidence="2" type="ordered locus">TP04_0841</name>
</gene>
<protein>
    <submittedName>
        <fullName evidence="2">Uncharacterized protein</fullName>
    </submittedName>
</protein>
<sequence length="80" mass="9621">MNHIKDLKSEEEIERDKMNRLMKEVNELLEKITKLDTKINEHQKCKSDIEREIVLQKQMIDDKILLEKECEDDSMVIFST</sequence>